<dbReference type="EMBL" id="VUMD01000001">
    <property type="protein sequence ID" value="MSS35259.1"/>
    <property type="molecule type" value="Genomic_DNA"/>
</dbReference>
<accession>A0A7X2TAU8</accession>
<gene>
    <name evidence="1" type="ORF">FYJ39_01340</name>
</gene>
<dbReference type="PANTHER" id="PTHR46638">
    <property type="entry name" value="CORRINOID ADENOSYLTRANSFERASE"/>
    <property type="match status" value="1"/>
</dbReference>
<evidence type="ECO:0000313" key="2">
    <source>
        <dbReference type="Proteomes" id="UP000429958"/>
    </source>
</evidence>
<keyword evidence="1" id="KW-0808">Transferase</keyword>
<protein>
    <submittedName>
        <fullName evidence="1">Cob(I)yrinic acid a,c-diamide adenosyltransferase</fullName>
    </submittedName>
</protein>
<dbReference type="GO" id="GO:0009236">
    <property type="term" value="P:cobalamin biosynthetic process"/>
    <property type="evidence" value="ECO:0007669"/>
    <property type="project" value="InterPro"/>
</dbReference>
<keyword evidence="2" id="KW-1185">Reference proteome</keyword>
<proteinExistence type="predicted"/>
<dbReference type="InterPro" id="IPR027417">
    <property type="entry name" value="P-loop_NTPase"/>
</dbReference>
<dbReference type="Gene3D" id="3.40.50.300">
    <property type="entry name" value="P-loop containing nucleotide triphosphate hydrolases"/>
    <property type="match status" value="1"/>
</dbReference>
<dbReference type="RefSeq" id="WP_154470666.1">
    <property type="nucleotide sequence ID" value="NZ_DBEWUL010000159.1"/>
</dbReference>
<dbReference type="GO" id="GO:0008817">
    <property type="term" value="F:corrinoid adenosyltransferase activity"/>
    <property type="evidence" value="ECO:0007669"/>
    <property type="project" value="InterPro"/>
</dbReference>
<dbReference type="InterPro" id="IPR003724">
    <property type="entry name" value="CblAdoTrfase_CobA"/>
</dbReference>
<dbReference type="Pfam" id="PF02572">
    <property type="entry name" value="CobA_CobO_BtuR"/>
    <property type="match status" value="1"/>
</dbReference>
<evidence type="ECO:0000313" key="1">
    <source>
        <dbReference type="EMBL" id="MSS35259.1"/>
    </source>
</evidence>
<comment type="caution">
    <text evidence="1">The sequence shown here is derived from an EMBL/GenBank/DDBJ whole genome shotgun (WGS) entry which is preliminary data.</text>
</comment>
<dbReference type="GO" id="GO:0005524">
    <property type="term" value="F:ATP binding"/>
    <property type="evidence" value="ECO:0007669"/>
    <property type="project" value="InterPro"/>
</dbReference>
<name>A0A7X2TAU8_9CLOT</name>
<dbReference type="Proteomes" id="UP000429958">
    <property type="component" value="Unassembled WGS sequence"/>
</dbReference>
<reference evidence="1 2" key="1">
    <citation type="submission" date="2019-08" db="EMBL/GenBank/DDBJ databases">
        <title>In-depth cultivation of the pig gut microbiome towards novel bacterial diversity and tailored functional studies.</title>
        <authorList>
            <person name="Wylensek D."/>
            <person name="Hitch T.C.A."/>
            <person name="Clavel T."/>
        </authorList>
    </citation>
    <scope>NUCLEOTIDE SEQUENCE [LARGE SCALE GENOMIC DNA]</scope>
    <source>
        <strain evidence="1 2">WCA-389-WT-23D1</strain>
    </source>
</reference>
<dbReference type="PIRSF" id="PIRSF015617">
    <property type="entry name" value="Adensltrnsf_CobA"/>
    <property type="match status" value="1"/>
</dbReference>
<dbReference type="PANTHER" id="PTHR46638:SF1">
    <property type="entry name" value="CORRINOID ADENOSYLTRANSFERASE"/>
    <property type="match status" value="1"/>
</dbReference>
<dbReference type="SUPFAM" id="SSF52540">
    <property type="entry name" value="P-loop containing nucleoside triphosphate hydrolases"/>
    <property type="match status" value="1"/>
</dbReference>
<sequence length="170" mass="18981">MMKESMIQVICGSGRGKTTSAMGRGISALARGKCVIMVQFLKGALDSDNMEIIQRLEPEFKLFRFEKTPVFFDRLTGEEKEEASICIRNGLNFAKKVLVTGECDILILDELLGILDEGIITFEELAAVIEQARQAQIELILTGAVYPETLNGYVDEVTRLTTQSYEHPEE</sequence>
<organism evidence="1 2">
    <name type="scientific">Clostridium porci</name>
    <dbReference type="NCBI Taxonomy" id="2605778"/>
    <lineage>
        <taxon>Bacteria</taxon>
        <taxon>Bacillati</taxon>
        <taxon>Bacillota</taxon>
        <taxon>Clostridia</taxon>
        <taxon>Eubacteriales</taxon>
        <taxon>Clostridiaceae</taxon>
        <taxon>Clostridium</taxon>
    </lineage>
</organism>
<dbReference type="AlphaFoldDB" id="A0A7X2TAU8"/>